<keyword evidence="8" id="KW-0862">Zinc</keyword>
<feature type="transmembrane region" description="Helical" evidence="12">
    <location>
        <begin position="12"/>
        <end position="30"/>
    </location>
</feature>
<protein>
    <recommendedName>
        <fullName evidence="13">RING-type domain-containing protein</fullName>
    </recommendedName>
</protein>
<feature type="domain" description="RING-type" evidence="13">
    <location>
        <begin position="231"/>
        <end position="281"/>
    </location>
</feature>
<reference evidence="14" key="1">
    <citation type="submission" date="2021-01" db="EMBL/GenBank/DDBJ databases">
        <authorList>
            <person name="Corre E."/>
            <person name="Pelletier E."/>
            <person name="Niang G."/>
            <person name="Scheremetjew M."/>
            <person name="Finn R."/>
            <person name="Kale V."/>
            <person name="Holt S."/>
            <person name="Cochrane G."/>
            <person name="Meng A."/>
            <person name="Brown T."/>
            <person name="Cohen L."/>
        </authorList>
    </citation>
    <scope>NUCLEOTIDE SEQUENCE</scope>
    <source>
        <strain evidence="14">CCMP127</strain>
    </source>
</reference>
<evidence type="ECO:0000256" key="8">
    <source>
        <dbReference type="ARBA" id="ARBA00022833"/>
    </source>
</evidence>
<dbReference type="SUPFAM" id="SSF57850">
    <property type="entry name" value="RING/U-box"/>
    <property type="match status" value="1"/>
</dbReference>
<keyword evidence="5" id="KW-0479">Metal-binding</keyword>
<evidence type="ECO:0000256" key="10">
    <source>
        <dbReference type="ARBA" id="ARBA00023136"/>
    </source>
</evidence>
<keyword evidence="9 12" id="KW-1133">Transmembrane helix</keyword>
<dbReference type="GO" id="GO:0016740">
    <property type="term" value="F:transferase activity"/>
    <property type="evidence" value="ECO:0007669"/>
    <property type="project" value="UniProtKB-KW"/>
</dbReference>
<keyword evidence="10 12" id="KW-0472">Membrane</keyword>
<dbReference type="PROSITE" id="PS50089">
    <property type="entry name" value="ZF_RING_2"/>
    <property type="match status" value="1"/>
</dbReference>
<evidence type="ECO:0000256" key="9">
    <source>
        <dbReference type="ARBA" id="ARBA00022989"/>
    </source>
</evidence>
<comment type="pathway">
    <text evidence="2">Protein modification; protein ubiquitination.</text>
</comment>
<keyword evidence="7" id="KW-0833">Ubl conjugation pathway</keyword>
<name>A0A7S3KX45_9STRA</name>
<keyword evidence="4 12" id="KW-0812">Transmembrane</keyword>
<gene>
    <name evidence="14" type="ORF">ACOF00016_LOCUS135</name>
</gene>
<sequence>MIFVWSSSGGPFLQCVSLLLFLVQFLPHLVPQQWGTGALFEAATSLSPTTTRLLAVVAGLAMLAYGLYNNGGSFQRIRELFVQEPAAAVSLVAILMAFTTFVLGSYATDGEFMSLCMVLLQVVGVVMFLHNMTSQIMMMRQQEQQPQHEATNNSRRIHEIVDLVLQLPIEEFVSQDQMASCSVTQLRQMLKARNSGVVPGDTTATPTTTLFVEKHDLVEAVRARRNYNESCCICCEDYQTEDPLRILPKCRHEFHVDCLDKWAYTFANKRNRRDPTCPLCNTPLW</sequence>
<dbReference type="InterPro" id="IPR001841">
    <property type="entry name" value="Znf_RING"/>
</dbReference>
<evidence type="ECO:0000256" key="1">
    <source>
        <dbReference type="ARBA" id="ARBA00004167"/>
    </source>
</evidence>
<dbReference type="InterPro" id="IPR013083">
    <property type="entry name" value="Znf_RING/FYVE/PHD"/>
</dbReference>
<evidence type="ECO:0000313" key="14">
    <source>
        <dbReference type="EMBL" id="CAE0401767.1"/>
    </source>
</evidence>
<evidence type="ECO:0000256" key="4">
    <source>
        <dbReference type="ARBA" id="ARBA00022692"/>
    </source>
</evidence>
<evidence type="ECO:0000256" key="11">
    <source>
        <dbReference type="PROSITE-ProRule" id="PRU00175"/>
    </source>
</evidence>
<evidence type="ECO:0000256" key="5">
    <source>
        <dbReference type="ARBA" id="ARBA00022723"/>
    </source>
</evidence>
<evidence type="ECO:0000256" key="2">
    <source>
        <dbReference type="ARBA" id="ARBA00004906"/>
    </source>
</evidence>
<feature type="transmembrane region" description="Helical" evidence="12">
    <location>
        <begin position="80"/>
        <end position="106"/>
    </location>
</feature>
<dbReference type="PANTHER" id="PTHR45768">
    <property type="entry name" value="E3 UBIQUITIN-PROTEIN LIGASE RNF13-LIKE"/>
    <property type="match status" value="1"/>
</dbReference>
<keyword evidence="6 11" id="KW-0863">Zinc-finger</keyword>
<feature type="transmembrane region" description="Helical" evidence="12">
    <location>
        <begin position="112"/>
        <end position="130"/>
    </location>
</feature>
<dbReference type="EMBL" id="HBIM01000155">
    <property type="protein sequence ID" value="CAE0401767.1"/>
    <property type="molecule type" value="Transcribed_RNA"/>
</dbReference>
<proteinExistence type="predicted"/>
<dbReference type="GO" id="GO:0008270">
    <property type="term" value="F:zinc ion binding"/>
    <property type="evidence" value="ECO:0007669"/>
    <property type="project" value="UniProtKB-KW"/>
</dbReference>
<accession>A0A7S3KX45</accession>
<evidence type="ECO:0000256" key="6">
    <source>
        <dbReference type="ARBA" id="ARBA00022771"/>
    </source>
</evidence>
<feature type="transmembrane region" description="Helical" evidence="12">
    <location>
        <begin position="50"/>
        <end position="68"/>
    </location>
</feature>
<dbReference type="GO" id="GO:0016020">
    <property type="term" value="C:membrane"/>
    <property type="evidence" value="ECO:0007669"/>
    <property type="project" value="UniProtKB-SubCell"/>
</dbReference>
<evidence type="ECO:0000259" key="13">
    <source>
        <dbReference type="PROSITE" id="PS50089"/>
    </source>
</evidence>
<evidence type="ECO:0000256" key="12">
    <source>
        <dbReference type="SAM" id="Phobius"/>
    </source>
</evidence>
<dbReference type="PANTHER" id="PTHR45768:SF18">
    <property type="entry name" value="RING-H2 FINGER PROTEIN ATL47-RELATED"/>
    <property type="match status" value="1"/>
</dbReference>
<evidence type="ECO:0000256" key="7">
    <source>
        <dbReference type="ARBA" id="ARBA00022786"/>
    </source>
</evidence>
<evidence type="ECO:0000256" key="3">
    <source>
        <dbReference type="ARBA" id="ARBA00022679"/>
    </source>
</evidence>
<dbReference type="SMART" id="SM00184">
    <property type="entry name" value="RING"/>
    <property type="match status" value="1"/>
</dbReference>
<dbReference type="Pfam" id="PF13639">
    <property type="entry name" value="zf-RING_2"/>
    <property type="match status" value="1"/>
</dbReference>
<dbReference type="Gene3D" id="3.30.40.10">
    <property type="entry name" value="Zinc/RING finger domain, C3HC4 (zinc finger)"/>
    <property type="match status" value="1"/>
</dbReference>
<comment type="subcellular location">
    <subcellularLocation>
        <location evidence="1">Membrane</location>
        <topology evidence="1">Single-pass membrane protein</topology>
    </subcellularLocation>
</comment>
<keyword evidence="3" id="KW-0808">Transferase</keyword>
<dbReference type="AlphaFoldDB" id="A0A7S3KX45"/>
<organism evidence="14">
    <name type="scientific">Amphora coffeiformis</name>
    <dbReference type="NCBI Taxonomy" id="265554"/>
    <lineage>
        <taxon>Eukaryota</taxon>
        <taxon>Sar</taxon>
        <taxon>Stramenopiles</taxon>
        <taxon>Ochrophyta</taxon>
        <taxon>Bacillariophyta</taxon>
        <taxon>Bacillariophyceae</taxon>
        <taxon>Bacillariophycidae</taxon>
        <taxon>Thalassiophysales</taxon>
        <taxon>Catenulaceae</taxon>
        <taxon>Amphora</taxon>
    </lineage>
</organism>